<proteinExistence type="predicted"/>
<protein>
    <submittedName>
        <fullName evidence="1">Uncharacterized protein</fullName>
    </submittedName>
</protein>
<keyword evidence="2" id="KW-1185">Reference proteome</keyword>
<organism evidence="1 2">
    <name type="scientific">Victivallis vadensis</name>
    <dbReference type="NCBI Taxonomy" id="172901"/>
    <lineage>
        <taxon>Bacteria</taxon>
        <taxon>Pseudomonadati</taxon>
        <taxon>Lentisphaerota</taxon>
        <taxon>Lentisphaeria</taxon>
        <taxon>Victivallales</taxon>
        <taxon>Victivallaceae</taxon>
        <taxon>Victivallis</taxon>
    </lineage>
</organism>
<evidence type="ECO:0000313" key="2">
    <source>
        <dbReference type="Proteomes" id="UP000245959"/>
    </source>
</evidence>
<gene>
    <name evidence="1" type="ORF">C8D82_1159</name>
</gene>
<accession>A0A2U1AX24</accession>
<sequence>MLPAITKPTELIIDIQLEQRKNPDETIQIFYRKSDGVLYAVNGSAAKLQDGEAIAICSESAQIAAADIAAEAFARLKRISA</sequence>
<reference evidence="1 2" key="1">
    <citation type="submission" date="2018-04" db="EMBL/GenBank/DDBJ databases">
        <title>Genomic Encyclopedia of Type Strains, Phase IV (KMG-IV): sequencing the most valuable type-strain genomes for metagenomic binning, comparative biology and taxonomic classification.</title>
        <authorList>
            <person name="Goeker M."/>
        </authorList>
    </citation>
    <scope>NUCLEOTIDE SEQUENCE [LARGE SCALE GENOMIC DNA]</scope>
    <source>
        <strain evidence="1 2">DSM 14823</strain>
    </source>
</reference>
<dbReference type="RefSeq" id="WP_116884166.1">
    <property type="nucleotide sequence ID" value="NZ_CABMMC010000002.1"/>
</dbReference>
<dbReference type="EMBL" id="QEKH01000015">
    <property type="protein sequence ID" value="PVY40958.1"/>
    <property type="molecule type" value="Genomic_DNA"/>
</dbReference>
<name>A0A2U1AX24_9BACT</name>
<dbReference type="Proteomes" id="UP000245959">
    <property type="component" value="Unassembled WGS sequence"/>
</dbReference>
<evidence type="ECO:0000313" key="1">
    <source>
        <dbReference type="EMBL" id="PVY40958.1"/>
    </source>
</evidence>
<dbReference type="GeneID" id="78295468"/>
<comment type="caution">
    <text evidence="1">The sequence shown here is derived from an EMBL/GenBank/DDBJ whole genome shotgun (WGS) entry which is preliminary data.</text>
</comment>
<dbReference type="AlphaFoldDB" id="A0A2U1AX24"/>